<dbReference type="OrthoDB" id="6579514at2759"/>
<keyword evidence="2" id="KW-1185">Reference proteome</keyword>
<evidence type="ECO:0000313" key="1">
    <source>
        <dbReference type="EMBL" id="KAE9522714.1"/>
    </source>
</evidence>
<reference evidence="1 2" key="1">
    <citation type="submission" date="2019-08" db="EMBL/GenBank/DDBJ databases">
        <title>The genome of the soybean aphid Biotype 1, its phylome, world population structure and adaptation to the North American continent.</title>
        <authorList>
            <person name="Giordano R."/>
            <person name="Donthu R.K."/>
            <person name="Hernandez A.G."/>
            <person name="Wright C.L."/>
            <person name="Zimin A.V."/>
        </authorList>
    </citation>
    <scope>NUCLEOTIDE SEQUENCE [LARGE SCALE GENOMIC DNA]</scope>
    <source>
        <tissue evidence="1">Whole aphids</tissue>
    </source>
</reference>
<sequence length="364" mass="42795">MKVKNVSLVFSQRVPSILSFLSSKNIMNQKLYYVYFFDKLFDSVNGSYDKVVDGKIFRTAVKPNSPHHQLWRESLKVLDTMYFVNPVSKERSKPQPPTLKNWYLSDIDNYFENNSYIFITYLKFEYLIKMALRNFNQDSLENMFGILRALVIYQEATVKKIWELLLKHNEEEGNLEKRVADGPLKVKCNSNIETILLENQIKSYIVGYIIKKQLNTTFLKNRPICLPQIRTEPIHNYHQFVLSRDYCLGDKYNLKYPNTIFCKLIQGIINMIAKILPSICHHLNLKTEIINAINQSFNTNVEECSDHQLFFGKKIINFTVKVMVHNWCTQVYRLLAGIINLSKNENDHIKISAFSRYKTFSKRP</sequence>
<feature type="non-terminal residue" evidence="1">
    <location>
        <position position="364"/>
    </location>
</feature>
<dbReference type="AlphaFoldDB" id="A0A6G0SXN0"/>
<dbReference type="EMBL" id="VYZN01000730">
    <property type="protein sequence ID" value="KAE9522714.1"/>
    <property type="molecule type" value="Genomic_DNA"/>
</dbReference>
<dbReference type="Proteomes" id="UP000475862">
    <property type="component" value="Unassembled WGS sequence"/>
</dbReference>
<proteinExistence type="predicted"/>
<evidence type="ECO:0000313" key="2">
    <source>
        <dbReference type="Proteomes" id="UP000475862"/>
    </source>
</evidence>
<gene>
    <name evidence="1" type="ORF">AGLY_016889</name>
</gene>
<comment type="caution">
    <text evidence="1">The sequence shown here is derived from an EMBL/GenBank/DDBJ whole genome shotgun (WGS) entry which is preliminary data.</text>
</comment>
<protein>
    <submittedName>
        <fullName evidence="1">Uncharacterized protein</fullName>
    </submittedName>
</protein>
<accession>A0A6G0SXN0</accession>
<organism evidence="1 2">
    <name type="scientific">Aphis glycines</name>
    <name type="common">Soybean aphid</name>
    <dbReference type="NCBI Taxonomy" id="307491"/>
    <lineage>
        <taxon>Eukaryota</taxon>
        <taxon>Metazoa</taxon>
        <taxon>Ecdysozoa</taxon>
        <taxon>Arthropoda</taxon>
        <taxon>Hexapoda</taxon>
        <taxon>Insecta</taxon>
        <taxon>Pterygota</taxon>
        <taxon>Neoptera</taxon>
        <taxon>Paraneoptera</taxon>
        <taxon>Hemiptera</taxon>
        <taxon>Sternorrhyncha</taxon>
        <taxon>Aphidomorpha</taxon>
        <taxon>Aphidoidea</taxon>
        <taxon>Aphididae</taxon>
        <taxon>Aphidini</taxon>
        <taxon>Aphis</taxon>
        <taxon>Aphis</taxon>
    </lineage>
</organism>
<name>A0A6G0SXN0_APHGL</name>